<reference evidence="1" key="1">
    <citation type="submission" date="2024-07" db="EMBL/GenBank/DDBJ databases">
        <title>Complete genome sequences of cellulolytic bacteria, Kitasatospora sp. CMC57 and Streptomyces sp. CMC78, isolated from Japanese agricultural soil.</title>
        <authorList>
            <person name="Hashimoto T."/>
            <person name="Ito M."/>
            <person name="Iwamoto M."/>
            <person name="Fukahori D."/>
            <person name="Shoda T."/>
            <person name="Sakoda M."/>
            <person name="Morohoshi T."/>
            <person name="Mitsuboshi M."/>
            <person name="Nishizawa T."/>
        </authorList>
    </citation>
    <scope>NUCLEOTIDE SEQUENCE</scope>
    <source>
        <strain evidence="1">CMC78</strain>
    </source>
</reference>
<sequence length="337" mass="36100">MTAHDPSEKNVDGPAPMFTDASCVHASLATLLLELDPRADVAAALGSACTTQAVRGEILPAFTHALPSPLAALRGGGYTVERQLLDEDGRPAMLDSLVSAGVVVVDVDTFHLPHHWVDHGRLHSLHTVVLRDFDPRGGTVRLTDPVDVTWYDGRVTWSSLQAPFASTPLGQSWLRVTPAPPGAGHAVAATDLSARAAALYVDGAEQLSGSALARELLAALDLFFPTAAGAEPLPPAWVNHVQHGLWTYHHALRWFAKYLATRPGEDGPRTGEAASRVERASQDWLVVRALLRHSGAAPGEPSSLRHRSEVSRRLERVADDLSRAGEALAGRESRART</sequence>
<dbReference type="EMBL" id="AP035884">
    <property type="protein sequence ID" value="BFP51290.1"/>
    <property type="molecule type" value="Genomic_DNA"/>
</dbReference>
<organism evidence="1">
    <name type="scientific">Streptomyces sp. CMC78</name>
    <dbReference type="NCBI Taxonomy" id="3231512"/>
    <lineage>
        <taxon>Bacteria</taxon>
        <taxon>Bacillati</taxon>
        <taxon>Actinomycetota</taxon>
        <taxon>Actinomycetes</taxon>
        <taxon>Kitasatosporales</taxon>
        <taxon>Streptomycetaceae</taxon>
        <taxon>Streptomyces</taxon>
    </lineage>
</organism>
<proteinExistence type="predicted"/>
<dbReference type="AlphaFoldDB" id="A0AB33KAP1"/>
<dbReference type="KEGG" id="stcm:SCMC78_10970"/>
<evidence type="ECO:0008006" key="2">
    <source>
        <dbReference type="Google" id="ProtNLM"/>
    </source>
</evidence>
<name>A0AB33KAP1_9ACTN</name>
<evidence type="ECO:0000313" key="1">
    <source>
        <dbReference type="EMBL" id="BFP51290.1"/>
    </source>
</evidence>
<protein>
    <recommendedName>
        <fullName evidence="2">Butirosin biosynthesis protein H N-terminal domain-containing protein</fullName>
    </recommendedName>
</protein>
<dbReference type="RefSeq" id="WP_319597707.1">
    <property type="nucleotide sequence ID" value="NZ_AP035884.1"/>
</dbReference>
<gene>
    <name evidence="1" type="ORF">SCMC78_10970</name>
</gene>
<accession>A0AB33KAP1</accession>